<dbReference type="Proteomes" id="UP000293562">
    <property type="component" value="Unassembled WGS sequence"/>
</dbReference>
<dbReference type="NCBIfam" id="TIGR02495">
    <property type="entry name" value="NrdG2"/>
    <property type="match status" value="1"/>
</dbReference>
<keyword evidence="9" id="KW-1185">Reference proteome</keyword>
<keyword evidence="4" id="KW-0479">Metal-binding</keyword>
<dbReference type="GO" id="GO:0046872">
    <property type="term" value="F:metal ion binding"/>
    <property type="evidence" value="ECO:0007669"/>
    <property type="project" value="UniProtKB-KW"/>
</dbReference>
<sequence length="219" mass="25393">MKIAGFKKQSLIDYPGNISSVVFTQGCNFRCAYCHNPDLVLPEKFSSCYEENELFAYWQKYQHLLNAVCITGGEPCIHNDLPDFIRKIKNLGLKVKLDSNGTYPNQIKYLIKNKLIDSIAMDIKHVLEFQNYKHGVGHALNEETYKNVLESISLIEKSHIEYEFRTTIVKGLHSIDQIKSLKKRFNQHYKVQNYNPVITLNDNPEFEPFSETELEAIEL</sequence>
<evidence type="ECO:0000313" key="8">
    <source>
        <dbReference type="EMBL" id="RZT95761.1"/>
    </source>
</evidence>
<reference evidence="8 9" key="1">
    <citation type="submission" date="2019-02" db="EMBL/GenBank/DDBJ databases">
        <title>Genomic Encyclopedia of Type Strains, Phase IV (KMG-IV): sequencing the most valuable type-strain genomes for metagenomic binning, comparative biology and taxonomic classification.</title>
        <authorList>
            <person name="Goeker M."/>
        </authorList>
    </citation>
    <scope>NUCLEOTIDE SEQUENCE [LARGE SCALE GENOMIC DNA]</scope>
    <source>
        <strain evidence="8 9">DSM 28825</strain>
    </source>
</reference>
<dbReference type="Pfam" id="PF04055">
    <property type="entry name" value="Radical_SAM"/>
    <property type="match status" value="1"/>
</dbReference>
<dbReference type="GO" id="GO:0051539">
    <property type="term" value="F:4 iron, 4 sulfur cluster binding"/>
    <property type="evidence" value="ECO:0007669"/>
    <property type="project" value="UniProtKB-KW"/>
</dbReference>
<evidence type="ECO:0000256" key="6">
    <source>
        <dbReference type="ARBA" id="ARBA00023014"/>
    </source>
</evidence>
<keyword evidence="8" id="KW-0670">Pyruvate</keyword>
<dbReference type="PROSITE" id="PS51257">
    <property type="entry name" value="PROKAR_LIPOPROTEIN"/>
    <property type="match status" value="1"/>
</dbReference>
<dbReference type="InterPro" id="IPR013785">
    <property type="entry name" value="Aldolase_TIM"/>
</dbReference>
<comment type="cofactor">
    <cofactor evidence="1">
        <name>[4Fe-4S] cluster</name>
        <dbReference type="ChEBI" id="CHEBI:49883"/>
    </cofactor>
</comment>
<dbReference type="SFLD" id="SFLDS00029">
    <property type="entry name" value="Radical_SAM"/>
    <property type="match status" value="1"/>
</dbReference>
<dbReference type="SUPFAM" id="SSF102114">
    <property type="entry name" value="Radical SAM enzymes"/>
    <property type="match status" value="1"/>
</dbReference>
<protein>
    <submittedName>
        <fullName evidence="8">Pyruvate formate lyase activating enzyme</fullName>
    </submittedName>
</protein>
<proteinExistence type="predicted"/>
<keyword evidence="3" id="KW-0949">S-adenosyl-L-methionine</keyword>
<comment type="caution">
    <text evidence="8">The sequence shown here is derived from an EMBL/GenBank/DDBJ whole genome shotgun (WGS) entry which is preliminary data.</text>
</comment>
<dbReference type="InterPro" id="IPR058240">
    <property type="entry name" value="rSAM_sf"/>
</dbReference>
<dbReference type="SFLD" id="SFLDG01094">
    <property type="entry name" value="Uncharacterised_Radical_SAM_Su"/>
    <property type="match status" value="1"/>
</dbReference>
<organism evidence="8 9">
    <name type="scientific">Ancylomarina subtilis</name>
    <dbReference type="NCBI Taxonomy" id="1639035"/>
    <lineage>
        <taxon>Bacteria</taxon>
        <taxon>Pseudomonadati</taxon>
        <taxon>Bacteroidota</taxon>
        <taxon>Bacteroidia</taxon>
        <taxon>Marinilabiliales</taxon>
        <taxon>Marinifilaceae</taxon>
        <taxon>Ancylomarina</taxon>
    </lineage>
</organism>
<evidence type="ECO:0000256" key="1">
    <source>
        <dbReference type="ARBA" id="ARBA00001966"/>
    </source>
</evidence>
<gene>
    <name evidence="8" type="ORF">EV201_0386</name>
</gene>
<evidence type="ECO:0000256" key="4">
    <source>
        <dbReference type="ARBA" id="ARBA00022723"/>
    </source>
</evidence>
<dbReference type="OrthoDB" id="9782387at2"/>
<evidence type="ECO:0000256" key="3">
    <source>
        <dbReference type="ARBA" id="ARBA00022691"/>
    </source>
</evidence>
<accession>A0A4Q7VI19</accession>
<evidence type="ECO:0000313" key="9">
    <source>
        <dbReference type="Proteomes" id="UP000293562"/>
    </source>
</evidence>
<dbReference type="InterPro" id="IPR012840">
    <property type="entry name" value="NrdG2"/>
</dbReference>
<dbReference type="PANTHER" id="PTHR30352">
    <property type="entry name" value="PYRUVATE FORMATE-LYASE-ACTIVATING ENZYME"/>
    <property type="match status" value="1"/>
</dbReference>
<name>A0A4Q7VI19_9BACT</name>
<keyword evidence="8" id="KW-0456">Lyase</keyword>
<dbReference type="RefSeq" id="WP_130305697.1">
    <property type="nucleotide sequence ID" value="NZ_SHKN01000001.1"/>
</dbReference>
<dbReference type="GO" id="GO:0016829">
    <property type="term" value="F:lyase activity"/>
    <property type="evidence" value="ECO:0007669"/>
    <property type="project" value="UniProtKB-KW"/>
</dbReference>
<dbReference type="EMBL" id="SHKN01000001">
    <property type="protein sequence ID" value="RZT95761.1"/>
    <property type="molecule type" value="Genomic_DNA"/>
</dbReference>
<evidence type="ECO:0000256" key="5">
    <source>
        <dbReference type="ARBA" id="ARBA00023004"/>
    </source>
</evidence>
<keyword evidence="5" id="KW-0408">Iron</keyword>
<dbReference type="InterPro" id="IPR034457">
    <property type="entry name" value="Organic_radical-activating"/>
</dbReference>
<dbReference type="Gene3D" id="3.20.20.70">
    <property type="entry name" value="Aldolase class I"/>
    <property type="match status" value="1"/>
</dbReference>
<evidence type="ECO:0000259" key="7">
    <source>
        <dbReference type="PROSITE" id="PS51918"/>
    </source>
</evidence>
<dbReference type="PROSITE" id="PS51918">
    <property type="entry name" value="RADICAL_SAM"/>
    <property type="match status" value="1"/>
</dbReference>
<dbReference type="SFLD" id="SFLDG01067">
    <property type="entry name" value="SPASM/twitch_domain_containing"/>
    <property type="match status" value="1"/>
</dbReference>
<keyword evidence="6" id="KW-0411">Iron-sulfur</keyword>
<dbReference type="AlphaFoldDB" id="A0A4Q7VI19"/>
<keyword evidence="2" id="KW-0004">4Fe-4S</keyword>
<dbReference type="CDD" id="cd01335">
    <property type="entry name" value="Radical_SAM"/>
    <property type="match status" value="1"/>
</dbReference>
<dbReference type="InterPro" id="IPR007197">
    <property type="entry name" value="rSAM"/>
</dbReference>
<dbReference type="PANTHER" id="PTHR30352:SF13">
    <property type="entry name" value="GLYCYL-RADICAL ENZYME ACTIVATING ENZYME YJJW-RELATED"/>
    <property type="match status" value="1"/>
</dbReference>
<feature type="domain" description="Radical SAM core" evidence="7">
    <location>
        <begin position="13"/>
        <end position="219"/>
    </location>
</feature>
<evidence type="ECO:0000256" key="2">
    <source>
        <dbReference type="ARBA" id="ARBA00022485"/>
    </source>
</evidence>